<keyword evidence="5 7" id="KW-0413">Isomerase</keyword>
<evidence type="ECO:0000313" key="8">
    <source>
        <dbReference type="EMBL" id="GIH42804.1"/>
    </source>
</evidence>
<dbReference type="NCBIfam" id="NF002231">
    <property type="entry name" value="PRK01130.1"/>
    <property type="match status" value="1"/>
</dbReference>
<dbReference type="PANTHER" id="PTHR36204:SF1">
    <property type="entry name" value="N-ACETYLMANNOSAMINE-6-PHOSPHATE 2-EPIMERASE-RELATED"/>
    <property type="match status" value="1"/>
</dbReference>
<name>A0ABQ4G6Z5_9ACTN</name>
<evidence type="ECO:0000256" key="5">
    <source>
        <dbReference type="ARBA" id="ARBA00023235"/>
    </source>
</evidence>
<protein>
    <recommendedName>
        <fullName evidence="7">Putative N-acetylmannosamine-6-phosphate 2-epimerase</fullName>
        <ecNumber evidence="7">5.1.3.9</ecNumber>
    </recommendedName>
    <alternativeName>
        <fullName evidence="7">ManNAc-6-P epimerase</fullName>
    </alternativeName>
</protein>
<dbReference type="EMBL" id="BOOC01000033">
    <property type="protein sequence ID" value="GIH42804.1"/>
    <property type="molecule type" value="Genomic_DNA"/>
</dbReference>
<sequence length="239" mass="24430">MPDTTVLEQLRGQLVVSCQAPPGDPLRSPDHIAAIAAAAVAGGAAAVRINSPEDVRAVRSRVDVPIIGLWKDGTEGVYITPTPRHVTAVVDAGADIVALDATGRPRPGGATLEECVEAAHAAGALVMADVSVLEEGLAAEKIGCDLVGTTLSGYTPYSRQDHGPDLDLVADLAARLTLPVVAEGRIWTPEEAVAALRNGAWCVVVGTAITRPGVITARFADAVTAAAASVSPLRDEPAS</sequence>
<dbReference type="Gene3D" id="3.20.20.70">
    <property type="entry name" value="Aldolase class I"/>
    <property type="match status" value="1"/>
</dbReference>
<dbReference type="PANTHER" id="PTHR36204">
    <property type="entry name" value="N-ACETYLMANNOSAMINE-6-PHOSPHATE 2-EPIMERASE-RELATED"/>
    <property type="match status" value="1"/>
</dbReference>
<dbReference type="InterPro" id="IPR013785">
    <property type="entry name" value="Aldolase_TIM"/>
</dbReference>
<dbReference type="InterPro" id="IPR007260">
    <property type="entry name" value="NanE"/>
</dbReference>
<accession>A0ABQ4G6Z5</accession>
<evidence type="ECO:0000256" key="7">
    <source>
        <dbReference type="HAMAP-Rule" id="MF_01235"/>
    </source>
</evidence>
<dbReference type="SUPFAM" id="SSF51366">
    <property type="entry name" value="Ribulose-phoshate binding barrel"/>
    <property type="match status" value="1"/>
</dbReference>
<keyword evidence="9" id="KW-1185">Reference proteome</keyword>
<evidence type="ECO:0000256" key="1">
    <source>
        <dbReference type="ARBA" id="ARBA00000056"/>
    </source>
</evidence>
<reference evidence="8 9" key="1">
    <citation type="submission" date="2021-01" db="EMBL/GenBank/DDBJ databases">
        <title>Whole genome shotgun sequence of Microbispora corallina NBRC 16416.</title>
        <authorList>
            <person name="Komaki H."/>
            <person name="Tamura T."/>
        </authorList>
    </citation>
    <scope>NUCLEOTIDE SEQUENCE [LARGE SCALE GENOMIC DNA]</scope>
    <source>
        <strain evidence="8 9">NBRC 16416</strain>
    </source>
</reference>
<proteinExistence type="inferred from homology"/>
<keyword evidence="6 7" id="KW-0119">Carbohydrate metabolism</keyword>
<dbReference type="InterPro" id="IPR011060">
    <property type="entry name" value="RibuloseP-bd_barrel"/>
</dbReference>
<dbReference type="EC" id="5.1.3.9" evidence="7"/>
<dbReference type="Proteomes" id="UP000603904">
    <property type="component" value="Unassembled WGS sequence"/>
</dbReference>
<evidence type="ECO:0000313" key="9">
    <source>
        <dbReference type="Proteomes" id="UP000603904"/>
    </source>
</evidence>
<gene>
    <name evidence="7 8" type="primary">nanE</name>
    <name evidence="8" type="ORF">Mco01_58040</name>
</gene>
<comment type="catalytic activity">
    <reaction evidence="1 7">
        <text>an N-acyl-D-glucosamine 6-phosphate = an N-acyl-D-mannosamine 6-phosphate</text>
        <dbReference type="Rhea" id="RHEA:23932"/>
        <dbReference type="ChEBI" id="CHEBI:57599"/>
        <dbReference type="ChEBI" id="CHEBI:57666"/>
        <dbReference type="EC" id="5.1.3.9"/>
    </reaction>
</comment>
<dbReference type="HAMAP" id="MF_01235">
    <property type="entry name" value="ManNAc6P_epimer"/>
    <property type="match status" value="1"/>
</dbReference>
<dbReference type="Pfam" id="PF04131">
    <property type="entry name" value="NanE"/>
    <property type="match status" value="1"/>
</dbReference>
<comment type="pathway">
    <text evidence="3 7">Amino-sugar metabolism; N-acetylneuraminate degradation; D-fructose 6-phosphate from N-acetylneuraminate: step 3/5.</text>
</comment>
<evidence type="ECO:0000256" key="6">
    <source>
        <dbReference type="ARBA" id="ARBA00023277"/>
    </source>
</evidence>
<organism evidence="8 9">
    <name type="scientific">Microbispora corallina</name>
    <dbReference type="NCBI Taxonomy" id="83302"/>
    <lineage>
        <taxon>Bacteria</taxon>
        <taxon>Bacillati</taxon>
        <taxon>Actinomycetota</taxon>
        <taxon>Actinomycetes</taxon>
        <taxon>Streptosporangiales</taxon>
        <taxon>Streptosporangiaceae</taxon>
        <taxon>Microbispora</taxon>
    </lineage>
</organism>
<comment type="similarity">
    <text evidence="4 7">Belongs to the NanE family.</text>
</comment>
<evidence type="ECO:0000256" key="2">
    <source>
        <dbReference type="ARBA" id="ARBA00002147"/>
    </source>
</evidence>
<comment type="caution">
    <text evidence="8">The sequence shown here is derived from an EMBL/GenBank/DDBJ whole genome shotgun (WGS) entry which is preliminary data.</text>
</comment>
<dbReference type="RefSeq" id="WP_204059986.1">
    <property type="nucleotide sequence ID" value="NZ_BAAAGP010000050.1"/>
</dbReference>
<comment type="function">
    <text evidence="2 7">Converts N-acetylmannosamine-6-phosphate (ManNAc-6-P) to N-acetylglucosamine-6-phosphate (GlcNAc-6-P).</text>
</comment>
<evidence type="ECO:0000256" key="3">
    <source>
        <dbReference type="ARBA" id="ARBA00005081"/>
    </source>
</evidence>
<evidence type="ECO:0000256" key="4">
    <source>
        <dbReference type="ARBA" id="ARBA00007439"/>
    </source>
</evidence>
<dbReference type="CDD" id="cd04729">
    <property type="entry name" value="NanE"/>
    <property type="match status" value="1"/>
</dbReference>